<dbReference type="SUPFAM" id="SSF143100">
    <property type="entry name" value="TTHA1013/TTHA0281-like"/>
    <property type="match status" value="1"/>
</dbReference>
<dbReference type="AlphaFoldDB" id="A0A1D9NXQ3"/>
<evidence type="ECO:0000313" key="2">
    <source>
        <dbReference type="Proteomes" id="UP000179284"/>
    </source>
</evidence>
<accession>A0A1D9NXQ3</accession>
<dbReference type="OrthoDB" id="5297106at2"/>
<name>A0A1D9NXQ3_9FIRM</name>
<reference evidence="2" key="1">
    <citation type="submission" date="2016-10" db="EMBL/GenBank/DDBJ databases">
        <title>The complete genome sequence of the rumen bacterium Butyrivibrio hungatei MB2003.</title>
        <authorList>
            <person name="Palevich N."/>
            <person name="Kelly W.J."/>
            <person name="Leahy S.C."/>
            <person name="Altermann E."/>
            <person name="Rakonjac J."/>
            <person name="Attwood G.T."/>
        </authorList>
    </citation>
    <scope>NUCLEOTIDE SEQUENCE [LARGE SCALE GENOMIC DNA]</scope>
    <source>
        <strain evidence="2">MB2003</strain>
    </source>
</reference>
<evidence type="ECO:0000313" key="1">
    <source>
        <dbReference type="EMBL" id="AOZ95033.1"/>
    </source>
</evidence>
<dbReference type="SUPFAM" id="SSF47598">
    <property type="entry name" value="Ribbon-helix-helix"/>
    <property type="match status" value="1"/>
</dbReference>
<dbReference type="RefSeq" id="WP_026498728.1">
    <property type="nucleotide sequence ID" value="NZ_CP017830.1"/>
</dbReference>
<dbReference type="KEGG" id="bhu:bhn_III085"/>
<dbReference type="Pfam" id="PF05534">
    <property type="entry name" value="HicB"/>
    <property type="match status" value="1"/>
</dbReference>
<dbReference type="GO" id="GO:0006355">
    <property type="term" value="P:regulation of DNA-templated transcription"/>
    <property type="evidence" value="ECO:0007669"/>
    <property type="project" value="InterPro"/>
</dbReference>
<dbReference type="Proteomes" id="UP000179284">
    <property type="component" value="Chromosome II"/>
</dbReference>
<organism evidence="1 2">
    <name type="scientific">Butyrivibrio hungatei</name>
    <dbReference type="NCBI Taxonomy" id="185008"/>
    <lineage>
        <taxon>Bacteria</taxon>
        <taxon>Bacillati</taxon>
        <taxon>Bacillota</taxon>
        <taxon>Clostridia</taxon>
        <taxon>Lachnospirales</taxon>
        <taxon>Lachnospiraceae</taxon>
        <taxon>Butyrivibrio</taxon>
    </lineage>
</organism>
<dbReference type="EMBL" id="CP017830">
    <property type="protein sequence ID" value="AOZ95033.1"/>
    <property type="molecule type" value="Genomic_DNA"/>
</dbReference>
<sequence>MISSLMEYNGYHAKVEFDQEDQIFIGHVLGINDSLNFHGESVKELTQSLHDCIDNYLDYCQKIGKDPEREFKGSFNVRIKPEQHKKIALYAANEGITINQFVSRAIDDELDILEG</sequence>
<protein>
    <submittedName>
        <fullName evidence="1">HicB family protein</fullName>
    </submittedName>
</protein>
<dbReference type="InterPro" id="IPR008651">
    <property type="entry name" value="Uncharacterised_HicB"/>
</dbReference>
<gene>
    <name evidence="1" type="ORF">bhn_III085</name>
</gene>
<dbReference type="InterPro" id="IPR035069">
    <property type="entry name" value="TTHA1013/TTHA0281-like"/>
</dbReference>
<dbReference type="InterPro" id="IPR010985">
    <property type="entry name" value="Ribbon_hlx_hlx"/>
</dbReference>
<keyword evidence="2" id="KW-1185">Reference proteome</keyword>
<proteinExistence type="predicted"/>